<dbReference type="PROSITE" id="PS50110">
    <property type="entry name" value="RESPONSE_REGULATORY"/>
    <property type="match status" value="1"/>
</dbReference>
<evidence type="ECO:0000313" key="3">
    <source>
        <dbReference type="EMBL" id="MFC6790687.1"/>
    </source>
</evidence>
<sequence>MLLVEDESLVAMNVEDMLLDLGCEVVLAMRLDKALAYASSEPFDLAVLDVNLGDARSYPVADLLFERCTPFLFATGYGRQGLEGAYRKVPVLQKPYQAGPLEHLLIHLLTCEVPARKDNLELRVACACQDPGCPEGSGSFRADPGR</sequence>
<evidence type="ECO:0000313" key="4">
    <source>
        <dbReference type="Proteomes" id="UP001596292"/>
    </source>
</evidence>
<comment type="caution">
    <text evidence="3">The sequence shown here is derived from an EMBL/GenBank/DDBJ whole genome shotgun (WGS) entry which is preliminary data.</text>
</comment>
<gene>
    <name evidence="3" type="ORF">ACFQE0_14345</name>
</gene>
<organism evidence="3 4">
    <name type="scientific">Methylobacterium komagatae</name>
    <dbReference type="NCBI Taxonomy" id="374425"/>
    <lineage>
        <taxon>Bacteria</taxon>
        <taxon>Pseudomonadati</taxon>
        <taxon>Pseudomonadota</taxon>
        <taxon>Alphaproteobacteria</taxon>
        <taxon>Hyphomicrobiales</taxon>
        <taxon>Methylobacteriaceae</taxon>
        <taxon>Methylobacterium</taxon>
    </lineage>
</organism>
<keyword evidence="4" id="KW-1185">Reference proteome</keyword>
<feature type="modified residue" description="4-aspartylphosphate" evidence="1">
    <location>
        <position position="49"/>
    </location>
</feature>
<accession>A0ABW2BJU9</accession>
<dbReference type="InterPro" id="IPR011006">
    <property type="entry name" value="CheY-like_superfamily"/>
</dbReference>
<proteinExistence type="predicted"/>
<evidence type="ECO:0000256" key="1">
    <source>
        <dbReference type="PROSITE-ProRule" id="PRU00169"/>
    </source>
</evidence>
<dbReference type="Proteomes" id="UP001596292">
    <property type="component" value="Unassembled WGS sequence"/>
</dbReference>
<dbReference type="EMBL" id="JBHSWN010000001">
    <property type="protein sequence ID" value="MFC6790687.1"/>
    <property type="molecule type" value="Genomic_DNA"/>
</dbReference>
<name>A0ABW2BJU9_9HYPH</name>
<dbReference type="InterPro" id="IPR001789">
    <property type="entry name" value="Sig_transdc_resp-reg_receiver"/>
</dbReference>
<evidence type="ECO:0000259" key="2">
    <source>
        <dbReference type="PROSITE" id="PS50110"/>
    </source>
</evidence>
<dbReference type="SUPFAM" id="SSF52172">
    <property type="entry name" value="CheY-like"/>
    <property type="match status" value="1"/>
</dbReference>
<feature type="domain" description="Response regulatory" evidence="2">
    <location>
        <begin position="1"/>
        <end position="109"/>
    </location>
</feature>
<dbReference type="RefSeq" id="WP_378970760.1">
    <property type="nucleotide sequence ID" value="NZ_JBHSWN010000001.1"/>
</dbReference>
<keyword evidence="1" id="KW-0597">Phosphoprotein</keyword>
<reference evidence="4" key="1">
    <citation type="journal article" date="2019" name="Int. J. Syst. Evol. Microbiol.">
        <title>The Global Catalogue of Microorganisms (GCM) 10K type strain sequencing project: providing services to taxonomists for standard genome sequencing and annotation.</title>
        <authorList>
            <consortium name="The Broad Institute Genomics Platform"/>
            <consortium name="The Broad Institute Genome Sequencing Center for Infectious Disease"/>
            <person name="Wu L."/>
            <person name="Ma J."/>
        </authorList>
    </citation>
    <scope>NUCLEOTIDE SEQUENCE [LARGE SCALE GENOMIC DNA]</scope>
    <source>
        <strain evidence="4">CCUG 48316</strain>
    </source>
</reference>
<protein>
    <submittedName>
        <fullName evidence="3">Response regulator</fullName>
    </submittedName>
</protein>
<dbReference type="Gene3D" id="3.40.50.2300">
    <property type="match status" value="1"/>
</dbReference>